<gene>
    <name evidence="17" type="primary">LOC106160819</name>
</gene>
<dbReference type="Pfam" id="PF01582">
    <property type="entry name" value="TIR"/>
    <property type="match status" value="1"/>
</dbReference>
<dbReference type="Gene3D" id="3.80.10.10">
    <property type="entry name" value="Ribonuclease Inhibitor"/>
    <property type="match status" value="3"/>
</dbReference>
<reference evidence="17" key="1">
    <citation type="submission" date="2025-08" db="UniProtKB">
        <authorList>
            <consortium name="RefSeq"/>
        </authorList>
    </citation>
    <scope>IDENTIFICATION</scope>
    <source>
        <tissue evidence="17">Gonads</tissue>
    </source>
</reference>
<dbReference type="SMART" id="SM00255">
    <property type="entry name" value="TIR"/>
    <property type="match status" value="1"/>
</dbReference>
<evidence type="ECO:0000256" key="8">
    <source>
        <dbReference type="ARBA" id="ARBA00022859"/>
    </source>
</evidence>
<proteinExistence type="inferred from homology"/>
<keyword evidence="4" id="KW-0433">Leucine-rich repeat</keyword>
<keyword evidence="8" id="KW-0391">Immunity</keyword>
<dbReference type="Gene3D" id="3.40.50.10140">
    <property type="entry name" value="Toll/interleukin-1 receptor homology (TIR) domain"/>
    <property type="match status" value="1"/>
</dbReference>
<dbReference type="PROSITE" id="PS51450">
    <property type="entry name" value="LRR"/>
    <property type="match status" value="1"/>
</dbReference>
<evidence type="ECO:0000256" key="1">
    <source>
        <dbReference type="ARBA" id="ARBA00004479"/>
    </source>
</evidence>
<evidence type="ECO:0000259" key="15">
    <source>
        <dbReference type="PROSITE" id="PS50104"/>
    </source>
</evidence>
<dbReference type="SUPFAM" id="SSF52200">
    <property type="entry name" value="Toll/Interleukin receptor TIR domain"/>
    <property type="match status" value="1"/>
</dbReference>
<evidence type="ECO:0000313" key="16">
    <source>
        <dbReference type="Proteomes" id="UP000085678"/>
    </source>
</evidence>
<keyword evidence="12" id="KW-0325">Glycoprotein</keyword>
<evidence type="ECO:0000256" key="13">
    <source>
        <dbReference type="SAM" id="Phobius"/>
    </source>
</evidence>
<dbReference type="PIRSF" id="PIRSF037595">
    <property type="entry name" value="Toll-like_receptor"/>
    <property type="match status" value="1"/>
</dbReference>
<dbReference type="GO" id="GO:0004888">
    <property type="term" value="F:transmembrane signaling receptor activity"/>
    <property type="evidence" value="ECO:0007669"/>
    <property type="project" value="InterPro"/>
</dbReference>
<organism evidence="16 17">
    <name type="scientific">Lingula anatina</name>
    <name type="common">Brachiopod</name>
    <name type="synonym">Lingula unguis</name>
    <dbReference type="NCBI Taxonomy" id="7574"/>
    <lineage>
        <taxon>Eukaryota</taxon>
        <taxon>Metazoa</taxon>
        <taxon>Spiralia</taxon>
        <taxon>Lophotrochozoa</taxon>
        <taxon>Brachiopoda</taxon>
        <taxon>Linguliformea</taxon>
        <taxon>Lingulata</taxon>
        <taxon>Lingulida</taxon>
        <taxon>Linguloidea</taxon>
        <taxon>Lingulidae</taxon>
        <taxon>Lingula</taxon>
    </lineage>
</organism>
<dbReference type="Proteomes" id="UP000085678">
    <property type="component" value="Unplaced"/>
</dbReference>
<dbReference type="RefSeq" id="XP_023931589.1">
    <property type="nucleotide sequence ID" value="XM_024075821.1"/>
</dbReference>
<dbReference type="InterPro" id="IPR032675">
    <property type="entry name" value="LRR_dom_sf"/>
</dbReference>
<dbReference type="InterPro" id="IPR000157">
    <property type="entry name" value="TIR_dom"/>
</dbReference>
<evidence type="ECO:0000256" key="11">
    <source>
        <dbReference type="ARBA" id="ARBA00023170"/>
    </source>
</evidence>
<dbReference type="GO" id="GO:0002224">
    <property type="term" value="P:toll-like receptor signaling pathway"/>
    <property type="evidence" value="ECO:0007669"/>
    <property type="project" value="InterPro"/>
</dbReference>
<feature type="signal peptide" evidence="14">
    <location>
        <begin position="1"/>
        <end position="17"/>
    </location>
</feature>
<dbReference type="PRINTS" id="PR01537">
    <property type="entry name" value="INTRLKN1R1F"/>
</dbReference>
<dbReference type="InterPro" id="IPR035897">
    <property type="entry name" value="Toll_tir_struct_dom_sf"/>
</dbReference>
<dbReference type="InterPro" id="IPR003591">
    <property type="entry name" value="Leu-rich_rpt_typical-subtyp"/>
</dbReference>
<dbReference type="FunFam" id="3.40.50.10140:FF:000001">
    <property type="entry name" value="Toll-like receptor 2"/>
    <property type="match status" value="1"/>
</dbReference>
<evidence type="ECO:0000256" key="6">
    <source>
        <dbReference type="ARBA" id="ARBA00022729"/>
    </source>
</evidence>
<keyword evidence="5 13" id="KW-0812">Transmembrane</keyword>
<dbReference type="Pfam" id="PF13855">
    <property type="entry name" value="LRR_8"/>
    <property type="match status" value="1"/>
</dbReference>
<evidence type="ECO:0000256" key="14">
    <source>
        <dbReference type="SAM" id="SignalP"/>
    </source>
</evidence>
<comment type="similarity">
    <text evidence="2">Belongs to the Toll-like receptor family.</text>
</comment>
<keyword evidence="11" id="KW-0675">Receptor</keyword>
<dbReference type="STRING" id="7574.A0A2R2MN15"/>
<dbReference type="SMART" id="SM00369">
    <property type="entry name" value="LRR_TYP"/>
    <property type="match status" value="6"/>
</dbReference>
<dbReference type="GeneID" id="106160819"/>
<keyword evidence="16" id="KW-1185">Reference proteome</keyword>
<feature type="chain" id="PRO_5015110911" evidence="14">
    <location>
        <begin position="18"/>
        <end position="843"/>
    </location>
</feature>
<dbReference type="AlphaFoldDB" id="A0A2R2MN15"/>
<dbReference type="PANTHER" id="PTHR24365">
    <property type="entry name" value="TOLL-LIKE RECEPTOR"/>
    <property type="match status" value="1"/>
</dbReference>
<keyword evidence="10 13" id="KW-0472">Membrane</keyword>
<dbReference type="InterPro" id="IPR001611">
    <property type="entry name" value="Leu-rich_rpt"/>
</dbReference>
<dbReference type="PANTHER" id="PTHR24365:SF530">
    <property type="entry name" value="MSTPROX-RELATED"/>
    <property type="match status" value="1"/>
</dbReference>
<dbReference type="InParanoid" id="A0A2R2MN15"/>
<sequence>MFCKILTALVLITASLGWRVCHSHRHCTIHNDSLRRYVLYNCSNSKLYGVPHGIPANVTEIDLSYNRITRIRSGNFAHLRNLSRLNLSDNRIGSLELGAFVDVPNLRVLNLRSNYLHMDYESFPRGAFKNLPQLQWLDVKNNTNRYPKPNENYPDEAFKDLTGIKELYLDGLNMENSVLGPGFASLKTLRLLDFSGDDGRCSLKKLNKNVFYNLRNSQVEHLDLAFCELYKIDNFTFSFLPTIKTLDLSGNKYLGLKRLGGVFYGLQNSSLERLILNATTSPEDRTYMLYSSRVFHYLQNITTLKHLTLDTNFISDLEPNTHVYVEHLETLSLADNTFLNALKPAYDLSHLQHLKYLNWSWTSRSKPEVQFKQQLRRGEYTFNCVAPPNLEVFDINNNKLQYPLNHIIAHNATSLKFLNISNNNFYEWNGPWEVVGSSFQEMRTLDLSGNRCSKISETFLYNFSTTQFLHLQNNKLGHSDTITNGSYPSPFPWLVNLTYVDLSSNDVEKVSPILFNNNTKLKTVVLRNNYLTSEGLTLDLKNVSFLDLAHNNLDSLNEKMRSVLDDVQSRERLVDVVVNLAGNPLQCICETEQFFVWMQTTKVHFVDQDDYQCTLKNGSIVSIKQLDAIVGHLKVTCASRFTLTLVSVIVSLVIVVIVAFAVYYRFRWEIKYFFYKLRIRRKEYEKVHGDDRHQYDAFVAFSKEDYKWVYRQLQPNLEDAEAEEDRLRLCLHHRDFLPGEDIEENIIQSISQSRKTVLVITRNFVRSNWCYFEMKMARMRLFDEGKDVLVLVLLEDIPFREMNETLFHLFKSKSYLEWSDNQRDQDLFWKKLRMALKRNKVVV</sequence>
<evidence type="ECO:0000256" key="9">
    <source>
        <dbReference type="ARBA" id="ARBA00022989"/>
    </source>
</evidence>
<comment type="subcellular location">
    <subcellularLocation>
        <location evidence="1">Membrane</location>
        <topology evidence="1">Single-pass type I membrane protein</topology>
    </subcellularLocation>
</comment>
<keyword evidence="6 14" id="KW-0732">Signal</keyword>
<evidence type="ECO:0000256" key="10">
    <source>
        <dbReference type="ARBA" id="ARBA00023136"/>
    </source>
</evidence>
<evidence type="ECO:0000313" key="17">
    <source>
        <dbReference type="RefSeq" id="XP_023931589.1"/>
    </source>
</evidence>
<evidence type="ECO:0000256" key="5">
    <source>
        <dbReference type="ARBA" id="ARBA00022692"/>
    </source>
</evidence>
<dbReference type="InterPro" id="IPR017241">
    <property type="entry name" value="Toll-like_receptor"/>
</dbReference>
<evidence type="ECO:0000256" key="2">
    <source>
        <dbReference type="ARBA" id="ARBA00009634"/>
    </source>
</evidence>
<keyword evidence="7" id="KW-0677">Repeat</keyword>
<name>A0A2R2MN15_LINAN</name>
<keyword evidence="3" id="KW-0399">Innate immunity</keyword>
<feature type="domain" description="TIR" evidence="15">
    <location>
        <begin position="693"/>
        <end position="836"/>
    </location>
</feature>
<evidence type="ECO:0000256" key="4">
    <source>
        <dbReference type="ARBA" id="ARBA00022614"/>
    </source>
</evidence>
<dbReference type="GO" id="GO:0005886">
    <property type="term" value="C:plasma membrane"/>
    <property type="evidence" value="ECO:0007669"/>
    <property type="project" value="TreeGrafter"/>
</dbReference>
<dbReference type="GO" id="GO:0045087">
    <property type="term" value="P:innate immune response"/>
    <property type="evidence" value="ECO:0007669"/>
    <property type="project" value="UniProtKB-KW"/>
</dbReference>
<dbReference type="PROSITE" id="PS50104">
    <property type="entry name" value="TIR"/>
    <property type="match status" value="1"/>
</dbReference>
<dbReference type="SUPFAM" id="SSF52058">
    <property type="entry name" value="L domain-like"/>
    <property type="match status" value="2"/>
</dbReference>
<evidence type="ECO:0000256" key="12">
    <source>
        <dbReference type="ARBA" id="ARBA00023180"/>
    </source>
</evidence>
<protein>
    <submittedName>
        <fullName evidence="17">Toll-like receptor 4</fullName>
    </submittedName>
</protein>
<accession>A0A2R2MN15</accession>
<feature type="transmembrane region" description="Helical" evidence="13">
    <location>
        <begin position="641"/>
        <end position="666"/>
    </location>
</feature>
<dbReference type="KEGG" id="lak:106160819"/>
<evidence type="ECO:0000256" key="3">
    <source>
        <dbReference type="ARBA" id="ARBA00022588"/>
    </source>
</evidence>
<dbReference type="OrthoDB" id="6148273at2759"/>
<evidence type="ECO:0000256" key="7">
    <source>
        <dbReference type="ARBA" id="ARBA00022737"/>
    </source>
</evidence>
<keyword evidence="9 13" id="KW-1133">Transmembrane helix</keyword>
<dbReference type="FunCoup" id="A0A2R2MN15">
    <property type="interactions" value="11"/>
</dbReference>